<evidence type="ECO:0000313" key="3">
    <source>
        <dbReference type="Proteomes" id="UP001180487"/>
    </source>
</evidence>
<keyword evidence="3" id="KW-1185">Reference proteome</keyword>
<gene>
    <name evidence="2" type="ORF">J2X19_003521</name>
</gene>
<name>A0ABU2CC77_9BURK</name>
<accession>A0ABU2CC77</accession>
<keyword evidence="1" id="KW-0732">Signal</keyword>
<dbReference type="EMBL" id="JAVDXT010000003">
    <property type="protein sequence ID" value="MDR7378827.1"/>
    <property type="molecule type" value="Genomic_DNA"/>
</dbReference>
<dbReference type="InterPro" id="IPR029058">
    <property type="entry name" value="AB_hydrolase_fold"/>
</dbReference>
<dbReference type="SUPFAM" id="SSF53474">
    <property type="entry name" value="alpha/beta-Hydrolases"/>
    <property type="match status" value="1"/>
</dbReference>
<evidence type="ECO:0000313" key="2">
    <source>
        <dbReference type="EMBL" id="MDR7378827.1"/>
    </source>
</evidence>
<evidence type="ECO:0008006" key="4">
    <source>
        <dbReference type="Google" id="ProtNLM"/>
    </source>
</evidence>
<feature type="signal peptide" evidence="1">
    <location>
        <begin position="1"/>
        <end position="32"/>
    </location>
</feature>
<dbReference type="RefSeq" id="WP_310375124.1">
    <property type="nucleotide sequence ID" value="NZ_JAVDXT010000003.1"/>
</dbReference>
<evidence type="ECO:0000256" key="1">
    <source>
        <dbReference type="SAM" id="SignalP"/>
    </source>
</evidence>
<dbReference type="Gene3D" id="3.40.50.1820">
    <property type="entry name" value="alpha/beta hydrolase"/>
    <property type="match status" value="1"/>
</dbReference>
<organism evidence="2 3">
    <name type="scientific">Rhodoferax ferrireducens</name>
    <dbReference type="NCBI Taxonomy" id="192843"/>
    <lineage>
        <taxon>Bacteria</taxon>
        <taxon>Pseudomonadati</taxon>
        <taxon>Pseudomonadota</taxon>
        <taxon>Betaproteobacteria</taxon>
        <taxon>Burkholderiales</taxon>
        <taxon>Comamonadaceae</taxon>
        <taxon>Rhodoferax</taxon>
    </lineage>
</organism>
<proteinExistence type="predicted"/>
<protein>
    <recommendedName>
        <fullName evidence="4">Alpha/beta hydrolase</fullName>
    </recommendedName>
</protein>
<feature type="chain" id="PRO_5046471410" description="Alpha/beta hydrolase" evidence="1">
    <location>
        <begin position="33"/>
        <end position="307"/>
    </location>
</feature>
<dbReference type="Proteomes" id="UP001180487">
    <property type="component" value="Unassembled WGS sequence"/>
</dbReference>
<reference evidence="2 3" key="1">
    <citation type="submission" date="2023-07" db="EMBL/GenBank/DDBJ databases">
        <title>Sorghum-associated microbial communities from plants grown in Nebraska, USA.</title>
        <authorList>
            <person name="Schachtman D."/>
        </authorList>
    </citation>
    <scope>NUCLEOTIDE SEQUENCE [LARGE SCALE GENOMIC DNA]</scope>
    <source>
        <strain evidence="2 3">BE313</strain>
    </source>
</reference>
<comment type="caution">
    <text evidence="2">The sequence shown here is derived from an EMBL/GenBank/DDBJ whole genome shotgun (WGS) entry which is preliminary data.</text>
</comment>
<sequence length="307" mass="32628">MGSLRRTAITDTLRTTCAVLAAWVYAAACAQAQPLFSSSTLPGLSPANPVPVLQREPSQPLRYRMIVLAGDGCAGLPPPLARSLASLPHAQLLVLYKPGVDPLAGPGSCAPGFTQRDSLSRWQESARAALRADARAQTGSTPVPQLLVGVAEGINLLPGLAAEVPRLAGLVLLQGSGLDPLEAGVLQAQRSGQLAAWQALDEAQHSDAPDSSEVQGRSLRYWRDLWRWHTARPLAESEWPILQLWGDADAQVPAAAYLRFAERAAGRSAPLCTRHITGDVQGLQQLGLWLERWAQAPSSGLCQATAP</sequence>